<proteinExistence type="predicted"/>
<gene>
    <name evidence="1" type="ORF">G4V39_01130</name>
</gene>
<accession>A0A6G7PTL6</accession>
<dbReference type="AlphaFoldDB" id="A0A6G7PTL6"/>
<sequence length="167" mass="19753">MIRFREEDLTLLAEAQEIAEEAVHDYYAFSSRDWLRLPYDILTLERYSWPEGLEAFAQLLILQVPFEARNLPEARDRLYLVALNDGRILRATGGGLPGLLLPFLIYILTHELIHMVRFSRFEHLPELRDFSEERWVHQIVKKVLAGVKIKNLDRVMVRFDRLYLNTN</sequence>
<dbReference type="KEGG" id="tav:G4V39_01130"/>
<name>A0A6G7PTL6_9BACT</name>
<evidence type="ECO:0000313" key="1">
    <source>
        <dbReference type="EMBL" id="QIJ70960.1"/>
    </source>
</evidence>
<dbReference type="Proteomes" id="UP000502179">
    <property type="component" value="Chromosome"/>
</dbReference>
<keyword evidence="2" id="KW-1185">Reference proteome</keyword>
<dbReference type="RefSeq" id="WP_166031183.1">
    <property type="nucleotide sequence ID" value="NZ_CP048877.1"/>
</dbReference>
<evidence type="ECO:0000313" key="2">
    <source>
        <dbReference type="Proteomes" id="UP000502179"/>
    </source>
</evidence>
<organism evidence="1 2">
    <name type="scientific">Thermosulfuriphilus ammonigenes</name>
    <dbReference type="NCBI Taxonomy" id="1936021"/>
    <lineage>
        <taxon>Bacteria</taxon>
        <taxon>Pseudomonadati</taxon>
        <taxon>Thermodesulfobacteriota</taxon>
        <taxon>Thermodesulfobacteria</taxon>
        <taxon>Thermodesulfobacteriales</taxon>
        <taxon>Thermodesulfobacteriaceae</taxon>
        <taxon>Thermosulfuriphilus</taxon>
    </lineage>
</organism>
<reference evidence="1 2" key="1">
    <citation type="submission" date="2020-02" db="EMBL/GenBank/DDBJ databases">
        <title>Genome analysis of Thermosulfuriphilus ammonigenes ST65T, an anaerobic thermophilic chemolithoautotrophic bacterium isolated from a deep-sea hydrothermal vent.</title>
        <authorList>
            <person name="Slobodkina G."/>
            <person name="Allioux M."/>
            <person name="Merkel A."/>
            <person name="Alain K."/>
            <person name="Jebbar M."/>
            <person name="Slobodkin A."/>
        </authorList>
    </citation>
    <scope>NUCLEOTIDE SEQUENCE [LARGE SCALE GENOMIC DNA]</scope>
    <source>
        <strain evidence="1 2">ST65</strain>
    </source>
</reference>
<dbReference type="EMBL" id="CP048877">
    <property type="protein sequence ID" value="QIJ70960.1"/>
    <property type="molecule type" value="Genomic_DNA"/>
</dbReference>
<protein>
    <submittedName>
        <fullName evidence="1">Uncharacterized protein</fullName>
    </submittedName>
</protein>